<dbReference type="InterPro" id="IPR014001">
    <property type="entry name" value="Helicase_ATP-bd"/>
</dbReference>
<dbReference type="InterPro" id="IPR055367">
    <property type="entry name" value="WH4_Lhr"/>
</dbReference>
<dbReference type="InterPro" id="IPR045628">
    <property type="entry name" value="Lhr_WH_dom"/>
</dbReference>
<dbReference type="InterPro" id="IPR011545">
    <property type="entry name" value="DEAD/DEAH_box_helicase_dom"/>
</dbReference>
<evidence type="ECO:0000256" key="7">
    <source>
        <dbReference type="ARBA" id="ARBA00023204"/>
    </source>
</evidence>
<name>A0ABV5NA67_9ACTN</name>
<dbReference type="PANTHER" id="PTHR47962:SF5">
    <property type="entry name" value="ATP-DEPENDENT HELICASE LHR-RELATED"/>
    <property type="match status" value="1"/>
</dbReference>
<dbReference type="CDD" id="cd18796">
    <property type="entry name" value="SF2_C_LHR"/>
    <property type="match status" value="1"/>
</dbReference>
<evidence type="ECO:0000256" key="3">
    <source>
        <dbReference type="ARBA" id="ARBA00022801"/>
    </source>
</evidence>
<dbReference type="GO" id="GO:0016787">
    <property type="term" value="F:hydrolase activity"/>
    <property type="evidence" value="ECO:0007669"/>
    <property type="project" value="UniProtKB-KW"/>
</dbReference>
<dbReference type="SMART" id="SM00490">
    <property type="entry name" value="HELICc"/>
    <property type="match status" value="1"/>
</dbReference>
<dbReference type="SUPFAM" id="SSF52540">
    <property type="entry name" value="P-loop containing nucleoside triphosphate hydrolases"/>
    <property type="match status" value="1"/>
</dbReference>
<dbReference type="NCBIfam" id="NF007284">
    <property type="entry name" value="PRK09751.1"/>
    <property type="match status" value="1"/>
</dbReference>
<dbReference type="GO" id="GO:0004386">
    <property type="term" value="F:helicase activity"/>
    <property type="evidence" value="ECO:0007669"/>
    <property type="project" value="UniProtKB-KW"/>
</dbReference>
<evidence type="ECO:0000256" key="5">
    <source>
        <dbReference type="ARBA" id="ARBA00022840"/>
    </source>
</evidence>
<proteinExistence type="predicted"/>
<keyword evidence="7" id="KW-0234">DNA repair</keyword>
<reference evidence="12 13" key="1">
    <citation type="submission" date="2024-09" db="EMBL/GenBank/DDBJ databases">
        <authorList>
            <person name="Sun Q."/>
            <person name="Mori K."/>
        </authorList>
    </citation>
    <scope>NUCLEOTIDE SEQUENCE [LARGE SCALE GENOMIC DNA]</scope>
    <source>
        <strain evidence="12 13">JCM 6917</strain>
    </source>
</reference>
<accession>A0ABV5NA67</accession>
<dbReference type="PANTHER" id="PTHR47962">
    <property type="entry name" value="ATP-DEPENDENT HELICASE LHR-RELATED-RELATED"/>
    <property type="match status" value="1"/>
</dbReference>
<keyword evidence="8" id="KW-0413">Isomerase</keyword>
<dbReference type="SMART" id="SM00487">
    <property type="entry name" value="DEXDc"/>
    <property type="match status" value="1"/>
</dbReference>
<keyword evidence="13" id="KW-1185">Reference proteome</keyword>
<keyword evidence="2" id="KW-0227">DNA damage</keyword>
<evidence type="ECO:0000256" key="1">
    <source>
        <dbReference type="ARBA" id="ARBA00022741"/>
    </source>
</evidence>
<evidence type="ECO:0000256" key="9">
    <source>
        <dbReference type="SAM" id="MobiDB-lite"/>
    </source>
</evidence>
<dbReference type="Pfam" id="PF23236">
    <property type="entry name" value="WHD_2nd_Lhr"/>
    <property type="match status" value="1"/>
</dbReference>
<dbReference type="EMBL" id="JBHMCY010000093">
    <property type="protein sequence ID" value="MFB9467155.1"/>
    <property type="molecule type" value="Genomic_DNA"/>
</dbReference>
<keyword evidence="6" id="KW-0238">DNA-binding</keyword>
<dbReference type="InterPro" id="IPR055369">
    <property type="entry name" value="WH2_Lhr"/>
</dbReference>
<evidence type="ECO:0000256" key="4">
    <source>
        <dbReference type="ARBA" id="ARBA00022806"/>
    </source>
</evidence>
<protein>
    <submittedName>
        <fullName evidence="12">ATP-dependent helicase</fullName>
        <ecNumber evidence="12">3.6.4.-</ecNumber>
    </submittedName>
</protein>
<dbReference type="InterPro" id="IPR013701">
    <property type="entry name" value="Lhr-like_DEAD/DEAH_assoc"/>
</dbReference>
<organism evidence="12 13">
    <name type="scientific">Streptomyces cinereospinus</name>
    <dbReference type="NCBI Taxonomy" id="285561"/>
    <lineage>
        <taxon>Bacteria</taxon>
        <taxon>Bacillati</taxon>
        <taxon>Actinomycetota</taxon>
        <taxon>Actinomycetes</taxon>
        <taxon>Kitasatosporales</taxon>
        <taxon>Streptomycetaceae</taxon>
        <taxon>Streptomyces</taxon>
    </lineage>
</organism>
<evidence type="ECO:0000313" key="13">
    <source>
        <dbReference type="Proteomes" id="UP001589709"/>
    </source>
</evidence>
<dbReference type="Gene3D" id="3.40.50.300">
    <property type="entry name" value="P-loop containing nucleotide triphosphate hydrolases"/>
    <property type="match status" value="2"/>
</dbReference>
<dbReference type="InterPro" id="IPR001650">
    <property type="entry name" value="Helicase_C-like"/>
</dbReference>
<feature type="region of interest" description="Disordered" evidence="9">
    <location>
        <begin position="1437"/>
        <end position="1533"/>
    </location>
</feature>
<evidence type="ECO:0000313" key="12">
    <source>
        <dbReference type="EMBL" id="MFB9467155.1"/>
    </source>
</evidence>
<feature type="domain" description="Helicase C-terminal" evidence="11">
    <location>
        <begin position="272"/>
        <end position="451"/>
    </location>
</feature>
<dbReference type="Pfam" id="PF19306">
    <property type="entry name" value="WHD_Lhr"/>
    <property type="match status" value="1"/>
</dbReference>
<dbReference type="RefSeq" id="WP_381350311.1">
    <property type="nucleotide sequence ID" value="NZ_JBHMCY010000093.1"/>
</dbReference>
<keyword evidence="3 12" id="KW-0378">Hydrolase</keyword>
<dbReference type="PROSITE" id="PS51192">
    <property type="entry name" value="HELICASE_ATP_BIND_1"/>
    <property type="match status" value="1"/>
</dbReference>
<evidence type="ECO:0000259" key="10">
    <source>
        <dbReference type="PROSITE" id="PS51192"/>
    </source>
</evidence>
<dbReference type="InterPro" id="IPR027417">
    <property type="entry name" value="P-loop_NTPase"/>
</dbReference>
<gene>
    <name evidence="12" type="ORF">ACFF45_31825</name>
</gene>
<evidence type="ECO:0000256" key="6">
    <source>
        <dbReference type="ARBA" id="ARBA00023125"/>
    </source>
</evidence>
<dbReference type="EC" id="3.6.4.-" evidence="12"/>
<dbReference type="InterPro" id="IPR055368">
    <property type="entry name" value="WH3_Lhr"/>
</dbReference>
<evidence type="ECO:0000256" key="8">
    <source>
        <dbReference type="ARBA" id="ARBA00023235"/>
    </source>
</evidence>
<dbReference type="Proteomes" id="UP001589709">
    <property type="component" value="Unassembled WGS sequence"/>
</dbReference>
<dbReference type="CDD" id="cd17922">
    <property type="entry name" value="DEXHc_LHR-like"/>
    <property type="match status" value="1"/>
</dbReference>
<feature type="compositionally biased region" description="Polar residues" evidence="9">
    <location>
        <begin position="1437"/>
        <end position="1447"/>
    </location>
</feature>
<dbReference type="Pfam" id="PF23235">
    <property type="entry name" value="WHD_3rd_Lhr"/>
    <property type="match status" value="1"/>
</dbReference>
<keyword evidence="4 12" id="KW-0347">Helicase</keyword>
<dbReference type="Pfam" id="PF23234">
    <property type="entry name" value="WHD_4th_Lhr"/>
    <property type="match status" value="1"/>
</dbReference>
<keyword evidence="1" id="KW-0547">Nucleotide-binding</keyword>
<evidence type="ECO:0000256" key="2">
    <source>
        <dbReference type="ARBA" id="ARBA00022763"/>
    </source>
</evidence>
<sequence length="1661" mass="176399">MASSTHRALDGFSPATRGWFTGAFSAPTPAQAGAWRAIREGSDVLVVAPTGSGKTLAAFLAALDQLTSTPHPADPRKRCRVLYVSPLKALAVDVERNLRSPLTGIRHESVRLGLPEPDVKVGIRSGDTPAAERRALSTRPPDILITTPESLFLMLTSATREALTGVETVILDEVHAVAGTKRGAHLALTLERLDELLPKPARRIGLSATVRPVDEVARFLSPRRRVETVQPESGKEFDLSVVVPVEDMAELGASPATDTGPEGGDRPSIWPHVEERIADLVQSHRSTIVFANSRRLAERLCNRLNEIAYERATGEPLDDHHAPAELMGGSGAAQGAPPVLARAHHGSVSKEQRALVEEDLKAGRLPAVVATSSLELGIDMGAVDLVVQVESPPSVASGLQRVGRAGHQVGAVSTGVVFPKYRGDLVQAAVVTERMRTGAIESLKVPANPLDVLAQQLVAMTAMDTWQVDDLLALIRRAAPFASLPESAFTAVLDMLAGRYPSDAFAELRPRVVWDRVTGTITGRPGAQRLAVTSGGTIPDRGLFGVFLAGADPKKGGGRVGELDEEMVYESRVGDVFTLGTSSWRIEDITRDRVLVSPAPGVPGRLPFWKGDQLGRPLELGRAVGAFLREVGSLGTEDARLRLLAAGLDAWAADNVLSYLAEQREACGHVPDDRTIVVERFRDELGDWRVVVHSPFGAQVHAPWALALGARLSERYGMDAQVMHADDGIVLRLPDADLMGLDLLDQEPMKPGAEYDAERAPVGAADVVFDKGEVDQVVTDQVGGSALFASRFRECAARALLLPRRSPGRRTPLWQQRQRASQLLQVAGEFGSFPIILEAVRECLQDVFDVPGLVELMGDLESRKVRLVEVTTPEPSPFARSLLFGYVAQFLYEGDSPLAERRAAALSLDSRLLAELLGQAELRELLDAEVLTELERELQWLTADRRVKDAEGVADLLRLLGPLTAAELAERGAEPQWAEELAGARRAIRVRIAGAGHWAAIEDAGRLRDALGTALPVGVPEAFMEPVKDPLGDLLARHARTHGPFTSATAAARFGLGVAVTEGALQRLAASGRVVQGEFHPAGIGQEWCDAAVLRRLRRRSLAALRHELEPVPPAALAQFLPQWQHIGRGHSLRGIDGLVRAVEQLQGASVPASALEKLVLPSRVAHYTPAMLDELTAAGEVVWAGAGALPGKDGWVSLYMADAAPLLLPSPHPLELTALHESVLHTLSGGYGLFFRQIADQVRATTHPEATDPQLADALWDLAWSGRLTNDTLAPLRSLLGSGRTAGATAHRAKRTVPRGRYGSLTAAARTASRSGPPTVAGRWSLLPAHEPDPTVRAHALARTLLDRHGVVTRGAVAAEGVEGGFSATYRILSAFEESGQARRGYVVEGLGAAQFAMDGAVDRLRAVANARDRGDGLPDPAFGYGAGFPAGSGTFDNGTTGSSEGFFSPAEALGPFDDHAYRDDEAFDTPDGDTPLAHPAPGEYASPRDHADAAPQAPTWQNGGRTPAPPWQNGGRAPGSPARPDRRAPASRAVVLAAADPANAYGAALPWPEPPAGAGHKPGRKAGSLIVLVDGEPALYMERGGKTLLAWPATPDGGPTDDPRLGPAAEALAEAARAGALGTVTVERINGAAALTSPVGTLLEAAGFVATPRGLRLRA</sequence>
<evidence type="ECO:0000259" key="11">
    <source>
        <dbReference type="PROSITE" id="PS51194"/>
    </source>
</evidence>
<comment type="caution">
    <text evidence="12">The sequence shown here is derived from an EMBL/GenBank/DDBJ whole genome shotgun (WGS) entry which is preliminary data.</text>
</comment>
<dbReference type="Pfam" id="PF08494">
    <property type="entry name" value="DEAD_assoc"/>
    <property type="match status" value="1"/>
</dbReference>
<keyword evidence="5" id="KW-0067">ATP-binding</keyword>
<dbReference type="PROSITE" id="PS51194">
    <property type="entry name" value="HELICASE_CTER"/>
    <property type="match status" value="1"/>
</dbReference>
<feature type="domain" description="Helicase ATP-binding" evidence="10">
    <location>
        <begin position="35"/>
        <end position="228"/>
    </location>
</feature>
<dbReference type="Pfam" id="PF00271">
    <property type="entry name" value="Helicase_C"/>
    <property type="match status" value="1"/>
</dbReference>
<dbReference type="Pfam" id="PF00270">
    <property type="entry name" value="DEAD"/>
    <property type="match status" value="1"/>
</dbReference>
<dbReference type="InterPro" id="IPR052511">
    <property type="entry name" value="ATP-dep_Helicase"/>
</dbReference>